<feature type="domain" description="Serine aminopeptidase S33" evidence="2">
    <location>
        <begin position="43"/>
        <end position="285"/>
    </location>
</feature>
<proteinExistence type="predicted"/>
<dbReference type="PANTHER" id="PTHR43798">
    <property type="entry name" value="MONOACYLGLYCEROL LIPASE"/>
    <property type="match status" value="1"/>
</dbReference>
<dbReference type="PRINTS" id="PR00111">
    <property type="entry name" value="ABHYDROLASE"/>
</dbReference>
<accession>A0A927F0F6</accession>
<dbReference type="Pfam" id="PF12146">
    <property type="entry name" value="Hydrolase_4"/>
    <property type="match status" value="1"/>
</dbReference>
<keyword evidence="4" id="KW-1185">Reference proteome</keyword>
<name>A0A927F0F6_9ACTN</name>
<gene>
    <name evidence="3" type="ORF">IF129_17505</name>
</gene>
<evidence type="ECO:0000259" key="2">
    <source>
        <dbReference type="Pfam" id="PF12146"/>
    </source>
</evidence>
<sequence length="318" mass="32911">MSPVAPLTSGPFAAPEPAATRQVTSSTGARLHVEEFGPADGPTVVLAHGWTCGIAFWAPVARALAADGVRVVAYDQRGHGRSPATPGRYSTQALADDLCAVLEAVLGPEQRAVVGGHSMGGMTIMAAAGRPALVRHAAAAFLCSTGARRLSSEARVLPVPGGAGPRGLAHRLLLTSSAPLGPVSSVSRAMLAYATMGPGSAPERIEACARIVHACHRKVRQGWGRVLTGLDLSEQVPRLTMPTAVLAGTRDRLTPLSHARELVAALPHCVGVHEKRGLGHMTPLEDPESVTDVLRGLVADHLKPSGADTAADVTKESR</sequence>
<dbReference type="Gene3D" id="3.40.50.1820">
    <property type="entry name" value="alpha/beta hydrolase"/>
    <property type="match status" value="1"/>
</dbReference>
<dbReference type="GO" id="GO:0016020">
    <property type="term" value="C:membrane"/>
    <property type="evidence" value="ECO:0007669"/>
    <property type="project" value="TreeGrafter"/>
</dbReference>
<dbReference type="Proteomes" id="UP000632289">
    <property type="component" value="Unassembled WGS sequence"/>
</dbReference>
<comment type="caution">
    <text evidence="3">The sequence shown here is derived from an EMBL/GenBank/DDBJ whole genome shotgun (WGS) entry which is preliminary data.</text>
</comment>
<dbReference type="GO" id="GO:0016787">
    <property type="term" value="F:hydrolase activity"/>
    <property type="evidence" value="ECO:0007669"/>
    <property type="project" value="UniProtKB-KW"/>
</dbReference>
<evidence type="ECO:0000313" key="3">
    <source>
        <dbReference type="EMBL" id="MBD3933340.1"/>
    </source>
</evidence>
<evidence type="ECO:0000313" key="4">
    <source>
        <dbReference type="Proteomes" id="UP000632289"/>
    </source>
</evidence>
<dbReference type="InterPro" id="IPR050266">
    <property type="entry name" value="AB_hydrolase_sf"/>
</dbReference>
<protein>
    <submittedName>
        <fullName evidence="3">Alpha/beta hydrolase</fullName>
    </submittedName>
</protein>
<dbReference type="AlphaFoldDB" id="A0A927F0F6"/>
<reference evidence="3" key="1">
    <citation type="submission" date="2020-09" db="EMBL/GenBank/DDBJ databases">
        <title>Secondary metabolite and genome analysis of marine Streptomyces chumphonensis KK1-2T.</title>
        <authorList>
            <person name="Phongsopitanun W."/>
            <person name="Kanchanasin P."/>
            <person name="Pittayakhajonwut P."/>
            <person name="Suwanborirux K."/>
            <person name="Tanasupawat S."/>
        </authorList>
    </citation>
    <scope>NUCLEOTIDE SEQUENCE</scope>
    <source>
        <strain evidence="3">KK1-2</strain>
    </source>
</reference>
<dbReference type="SUPFAM" id="SSF53474">
    <property type="entry name" value="alpha/beta-Hydrolases"/>
    <property type="match status" value="1"/>
</dbReference>
<dbReference type="InterPro" id="IPR029058">
    <property type="entry name" value="AB_hydrolase_fold"/>
</dbReference>
<dbReference type="EMBL" id="JACXYU010000009">
    <property type="protein sequence ID" value="MBD3933340.1"/>
    <property type="molecule type" value="Genomic_DNA"/>
</dbReference>
<organism evidence="3 4">
    <name type="scientific">Streptomyces chumphonensis</name>
    <dbReference type="NCBI Taxonomy" id="1214925"/>
    <lineage>
        <taxon>Bacteria</taxon>
        <taxon>Bacillati</taxon>
        <taxon>Actinomycetota</taxon>
        <taxon>Actinomycetes</taxon>
        <taxon>Kitasatosporales</taxon>
        <taxon>Streptomycetaceae</taxon>
        <taxon>Streptomyces</taxon>
    </lineage>
</organism>
<keyword evidence="1 3" id="KW-0378">Hydrolase</keyword>
<dbReference type="RefSeq" id="WP_191210629.1">
    <property type="nucleotide sequence ID" value="NZ_BAABKL010000050.1"/>
</dbReference>
<dbReference type="InterPro" id="IPR022742">
    <property type="entry name" value="Hydrolase_4"/>
</dbReference>
<dbReference type="PANTHER" id="PTHR43798:SF31">
    <property type="entry name" value="AB HYDROLASE SUPERFAMILY PROTEIN YCLE"/>
    <property type="match status" value="1"/>
</dbReference>
<evidence type="ECO:0000256" key="1">
    <source>
        <dbReference type="ARBA" id="ARBA00022801"/>
    </source>
</evidence>
<dbReference type="InterPro" id="IPR000073">
    <property type="entry name" value="AB_hydrolase_1"/>
</dbReference>